<feature type="transmembrane region" description="Helical" evidence="2">
    <location>
        <begin position="72"/>
        <end position="90"/>
    </location>
</feature>
<name>A0AAV5JVU7_9ROSI</name>
<evidence type="ECO:0000256" key="1">
    <source>
        <dbReference type="SAM" id="MobiDB-lite"/>
    </source>
</evidence>
<keyword evidence="4" id="KW-1185">Reference proteome</keyword>
<sequence>MEEALLTRSSRSLNQKSSESIGFERHGSSFQAIVDELQSPFSTITFPLVFSTLIAICGSYVFGHAVRIKGQIFLELELIFFVLLISSLNLS</sequence>
<gene>
    <name evidence="3" type="ORF">SLEP1_g25646</name>
</gene>
<comment type="caution">
    <text evidence="3">The sequence shown here is derived from an EMBL/GenBank/DDBJ whole genome shotgun (WGS) entry which is preliminary data.</text>
</comment>
<organism evidence="3 4">
    <name type="scientific">Rubroshorea leprosula</name>
    <dbReference type="NCBI Taxonomy" id="152421"/>
    <lineage>
        <taxon>Eukaryota</taxon>
        <taxon>Viridiplantae</taxon>
        <taxon>Streptophyta</taxon>
        <taxon>Embryophyta</taxon>
        <taxon>Tracheophyta</taxon>
        <taxon>Spermatophyta</taxon>
        <taxon>Magnoliopsida</taxon>
        <taxon>eudicotyledons</taxon>
        <taxon>Gunneridae</taxon>
        <taxon>Pentapetalae</taxon>
        <taxon>rosids</taxon>
        <taxon>malvids</taxon>
        <taxon>Malvales</taxon>
        <taxon>Dipterocarpaceae</taxon>
        <taxon>Rubroshorea</taxon>
    </lineage>
</organism>
<dbReference type="EMBL" id="BPVZ01000042">
    <property type="protein sequence ID" value="GKV14835.1"/>
    <property type="molecule type" value="Genomic_DNA"/>
</dbReference>
<dbReference type="Proteomes" id="UP001054252">
    <property type="component" value="Unassembled WGS sequence"/>
</dbReference>
<keyword evidence="2" id="KW-1133">Transmembrane helix</keyword>
<keyword evidence="2" id="KW-0812">Transmembrane</keyword>
<feature type="compositionally biased region" description="Polar residues" evidence="1">
    <location>
        <begin position="7"/>
        <end position="20"/>
    </location>
</feature>
<protein>
    <submittedName>
        <fullName evidence="3">Uncharacterized protein</fullName>
    </submittedName>
</protein>
<keyword evidence="2" id="KW-0472">Membrane</keyword>
<reference evidence="3 4" key="1">
    <citation type="journal article" date="2021" name="Commun. Biol.">
        <title>The genome of Shorea leprosula (Dipterocarpaceae) highlights the ecological relevance of drought in aseasonal tropical rainforests.</title>
        <authorList>
            <person name="Ng K.K.S."/>
            <person name="Kobayashi M.J."/>
            <person name="Fawcett J.A."/>
            <person name="Hatakeyama M."/>
            <person name="Paape T."/>
            <person name="Ng C.H."/>
            <person name="Ang C.C."/>
            <person name="Tnah L.H."/>
            <person name="Lee C.T."/>
            <person name="Nishiyama T."/>
            <person name="Sese J."/>
            <person name="O'Brien M.J."/>
            <person name="Copetti D."/>
            <person name="Mohd Noor M.I."/>
            <person name="Ong R.C."/>
            <person name="Putra M."/>
            <person name="Sireger I.Z."/>
            <person name="Indrioko S."/>
            <person name="Kosugi Y."/>
            <person name="Izuno A."/>
            <person name="Isagi Y."/>
            <person name="Lee S.L."/>
            <person name="Shimizu K.K."/>
        </authorList>
    </citation>
    <scope>NUCLEOTIDE SEQUENCE [LARGE SCALE GENOMIC DNA]</scope>
    <source>
        <strain evidence="3">214</strain>
    </source>
</reference>
<proteinExistence type="predicted"/>
<evidence type="ECO:0000256" key="2">
    <source>
        <dbReference type="SAM" id="Phobius"/>
    </source>
</evidence>
<evidence type="ECO:0000313" key="4">
    <source>
        <dbReference type="Proteomes" id="UP001054252"/>
    </source>
</evidence>
<accession>A0AAV5JVU7</accession>
<feature type="transmembrane region" description="Helical" evidence="2">
    <location>
        <begin position="44"/>
        <end position="63"/>
    </location>
</feature>
<feature type="region of interest" description="Disordered" evidence="1">
    <location>
        <begin position="1"/>
        <end position="20"/>
    </location>
</feature>
<evidence type="ECO:0000313" key="3">
    <source>
        <dbReference type="EMBL" id="GKV14835.1"/>
    </source>
</evidence>
<dbReference type="AlphaFoldDB" id="A0AAV5JVU7"/>